<name>A0ABS7WQ82_9BACT</name>
<comment type="caution">
    <text evidence="2">The sequence shown here is derived from an EMBL/GenBank/DDBJ whole genome shotgun (WGS) entry which is preliminary data.</text>
</comment>
<dbReference type="EMBL" id="JACGBB010000003">
    <property type="protein sequence ID" value="MBZ7986927.1"/>
    <property type="molecule type" value="Genomic_DNA"/>
</dbReference>
<evidence type="ECO:0000256" key="1">
    <source>
        <dbReference type="SAM" id="MobiDB-lite"/>
    </source>
</evidence>
<protein>
    <submittedName>
        <fullName evidence="2">Flagellar biosynthesis anti-sigma factor FlgM</fullName>
    </submittedName>
</protein>
<gene>
    <name evidence="2" type="ORF">AVCANL283_02175</name>
</gene>
<keyword evidence="2" id="KW-0966">Cell projection</keyword>
<dbReference type="Proteomes" id="UP000786183">
    <property type="component" value="Unassembled WGS sequence"/>
</dbReference>
<dbReference type="SUPFAM" id="SSF101498">
    <property type="entry name" value="Anti-sigma factor FlgM"/>
    <property type="match status" value="1"/>
</dbReference>
<feature type="region of interest" description="Disordered" evidence="1">
    <location>
        <begin position="12"/>
        <end position="38"/>
    </location>
</feature>
<dbReference type="RefSeq" id="WP_172230612.1">
    <property type="nucleotide sequence ID" value="NZ_CP035946.1"/>
</dbReference>
<sequence>MMINTSYVNAQSININNQNNKTQSVKDNNENKSSSLSPKAAQIAEKIANGEYKLDMKNCAKALLDELV</sequence>
<evidence type="ECO:0000313" key="2">
    <source>
        <dbReference type="EMBL" id="MBZ7986927.1"/>
    </source>
</evidence>
<organism evidence="2 3">
    <name type="scientific">Campylobacter canadensis</name>
    <dbReference type="NCBI Taxonomy" id="449520"/>
    <lineage>
        <taxon>Bacteria</taxon>
        <taxon>Pseudomonadati</taxon>
        <taxon>Campylobacterota</taxon>
        <taxon>Epsilonproteobacteria</taxon>
        <taxon>Campylobacterales</taxon>
        <taxon>Campylobacteraceae</taxon>
        <taxon>Campylobacter</taxon>
    </lineage>
</organism>
<dbReference type="InterPro" id="IPR035890">
    <property type="entry name" value="Anti-sigma-28_factor_FlgM_sf"/>
</dbReference>
<reference evidence="2 3" key="1">
    <citation type="submission" date="2020-07" db="EMBL/GenBank/DDBJ databases">
        <title>Transfer of Campylobacter canadensis to the novel genus Avispirillum gen. nov., that also includes two novel species recovered from migratory waterfowl: Avispirillum anseris sp. nov. and Avispirillum brantae sp. nov.</title>
        <authorList>
            <person name="Miller W.G."/>
            <person name="Chapman M.H."/>
            <person name="Yee E."/>
            <person name="Inglis G.D."/>
        </authorList>
    </citation>
    <scope>NUCLEOTIDE SEQUENCE [LARGE SCALE GENOMIC DNA]</scope>
    <source>
        <strain evidence="2 3">L283</strain>
    </source>
</reference>
<proteinExistence type="predicted"/>
<feature type="compositionally biased region" description="Polar residues" evidence="1">
    <location>
        <begin position="21"/>
        <end position="37"/>
    </location>
</feature>
<keyword evidence="2" id="KW-0282">Flagellum</keyword>
<accession>A0ABS7WQ82</accession>
<keyword evidence="3" id="KW-1185">Reference proteome</keyword>
<keyword evidence="2" id="KW-0969">Cilium</keyword>
<evidence type="ECO:0000313" key="3">
    <source>
        <dbReference type="Proteomes" id="UP000786183"/>
    </source>
</evidence>